<proteinExistence type="predicted"/>
<sequence length="54" mass="5923">MKKFLFSLLLMILFFSLAIAFLLTKETEVIVAPINNGSIISQVTGPDTITIVIP</sequence>
<dbReference type="EMBL" id="CP080764">
    <property type="protein sequence ID" value="QYY44343.1"/>
    <property type="molecule type" value="Genomic_DNA"/>
</dbReference>
<name>A0ABX8YF36_ANETH</name>
<keyword evidence="2" id="KW-1185">Reference proteome</keyword>
<organism evidence="1 2">
    <name type="scientific">Aneurinibacillus thermoaerophilus</name>
    <dbReference type="NCBI Taxonomy" id="143495"/>
    <lineage>
        <taxon>Bacteria</taxon>
        <taxon>Bacillati</taxon>
        <taxon>Bacillota</taxon>
        <taxon>Bacilli</taxon>
        <taxon>Bacillales</taxon>
        <taxon>Paenibacillaceae</taxon>
        <taxon>Aneurinibacillus group</taxon>
        <taxon>Aneurinibacillus</taxon>
    </lineage>
</organism>
<evidence type="ECO:0000313" key="1">
    <source>
        <dbReference type="EMBL" id="QYY44343.1"/>
    </source>
</evidence>
<dbReference type="Proteomes" id="UP000826616">
    <property type="component" value="Chromosome"/>
</dbReference>
<dbReference type="GeneID" id="97141568"/>
<reference evidence="1 2" key="1">
    <citation type="submission" date="2021-08" db="EMBL/GenBank/DDBJ databases">
        <title>Complete genome sequence of the strain Aneurinibacillus thermoaerophilus CCM 8960.</title>
        <authorList>
            <person name="Musilova J."/>
            <person name="Kourilova X."/>
            <person name="Pernicova I."/>
            <person name="Bezdicek M."/>
            <person name="Lengerova M."/>
            <person name="Obruca S."/>
            <person name="Sedlar K."/>
        </authorList>
    </citation>
    <scope>NUCLEOTIDE SEQUENCE [LARGE SCALE GENOMIC DNA]</scope>
    <source>
        <strain evidence="1 2">CCM 8960</strain>
    </source>
</reference>
<protein>
    <submittedName>
        <fullName evidence="1">Uncharacterized protein</fullName>
    </submittedName>
</protein>
<dbReference type="RefSeq" id="WP_156424038.1">
    <property type="nucleotide sequence ID" value="NZ_CP080764.1"/>
</dbReference>
<evidence type="ECO:0000313" key="2">
    <source>
        <dbReference type="Proteomes" id="UP000826616"/>
    </source>
</evidence>
<gene>
    <name evidence="1" type="ORF">K3F53_09330</name>
</gene>
<accession>A0ABX8YF36</accession>